<feature type="transmembrane region" description="Helical" evidence="1">
    <location>
        <begin position="14"/>
        <end position="36"/>
    </location>
</feature>
<reference evidence="2" key="1">
    <citation type="journal article" date="2021" name="Proc. Natl. Acad. Sci. U.S.A.">
        <title>A Catalog of Tens of Thousands of Viruses from Human Metagenomes Reveals Hidden Associations with Chronic Diseases.</title>
        <authorList>
            <person name="Tisza M.J."/>
            <person name="Buck C.B."/>
        </authorList>
    </citation>
    <scope>NUCLEOTIDE SEQUENCE</scope>
    <source>
        <strain evidence="2">Ct9lR64</strain>
    </source>
</reference>
<evidence type="ECO:0000313" key="2">
    <source>
        <dbReference type="EMBL" id="DAE23803.1"/>
    </source>
</evidence>
<proteinExistence type="predicted"/>
<organism evidence="2">
    <name type="scientific">Siphoviridae sp. ct9lR64</name>
    <dbReference type="NCBI Taxonomy" id="2826178"/>
    <lineage>
        <taxon>Viruses</taxon>
        <taxon>Duplodnaviria</taxon>
        <taxon>Heunggongvirae</taxon>
        <taxon>Uroviricota</taxon>
        <taxon>Caudoviricetes</taxon>
    </lineage>
</organism>
<evidence type="ECO:0000256" key="1">
    <source>
        <dbReference type="SAM" id="Phobius"/>
    </source>
</evidence>
<keyword evidence="1" id="KW-1133">Transmembrane helix</keyword>
<keyword evidence="1" id="KW-0812">Transmembrane</keyword>
<protein>
    <submittedName>
        <fullName evidence="2">Uncharacterized protein</fullName>
    </submittedName>
</protein>
<sequence length="42" mass="5041">MTTANIGTHKYSNIIFFSFYLCFVLIKRIVYFANLIKYQFPN</sequence>
<name>A0A8S5QY72_9CAUD</name>
<dbReference type="EMBL" id="BK015760">
    <property type="protein sequence ID" value="DAE23803.1"/>
    <property type="molecule type" value="Genomic_DNA"/>
</dbReference>
<keyword evidence="1" id="KW-0472">Membrane</keyword>
<accession>A0A8S5QY72</accession>